<feature type="compositionally biased region" description="Acidic residues" evidence="1">
    <location>
        <begin position="102"/>
        <end position="117"/>
    </location>
</feature>
<dbReference type="EMBL" id="DMDD01000064">
    <property type="protein sequence ID" value="HAF71983.1"/>
    <property type="molecule type" value="Genomic_DNA"/>
</dbReference>
<proteinExistence type="predicted"/>
<protein>
    <submittedName>
        <fullName evidence="2">Uncharacterized protein</fullName>
    </submittedName>
</protein>
<evidence type="ECO:0000256" key="1">
    <source>
        <dbReference type="SAM" id="MobiDB-lite"/>
    </source>
</evidence>
<gene>
    <name evidence="2" type="ORF">DCL06_02720</name>
</gene>
<feature type="region of interest" description="Disordered" evidence="1">
    <location>
        <begin position="61"/>
        <end position="117"/>
    </location>
</feature>
<name>A0A3B9QSU4_9CORY</name>
<dbReference type="AlphaFoldDB" id="A0A3B9QSU4"/>
<dbReference type="Proteomes" id="UP000260925">
    <property type="component" value="Unassembled WGS sequence"/>
</dbReference>
<evidence type="ECO:0000313" key="3">
    <source>
        <dbReference type="Proteomes" id="UP000260925"/>
    </source>
</evidence>
<evidence type="ECO:0000313" key="2">
    <source>
        <dbReference type="EMBL" id="HAF71983.1"/>
    </source>
</evidence>
<sequence>MPLDNVIKITAAYGYSPIRALIDLGELDAMWTQVPDVEAALRLATDEQLTDEFLRRLKVAPNPEWDTPVGDLEAARRARRSNVQGENDTPAVEPEPYVADSSDTEPEEGDDDYGPGA</sequence>
<accession>A0A3B9QSU4</accession>
<reference evidence="2 3" key="1">
    <citation type="journal article" date="2018" name="Nat. Biotechnol.">
        <title>A standardized bacterial taxonomy based on genome phylogeny substantially revises the tree of life.</title>
        <authorList>
            <person name="Parks D.H."/>
            <person name="Chuvochina M."/>
            <person name="Waite D.W."/>
            <person name="Rinke C."/>
            <person name="Skarshewski A."/>
            <person name="Chaumeil P.A."/>
            <person name="Hugenholtz P."/>
        </authorList>
    </citation>
    <scope>NUCLEOTIDE SEQUENCE [LARGE SCALE GENOMIC DNA]</scope>
    <source>
        <strain evidence="2">UBA9851</strain>
    </source>
</reference>
<comment type="caution">
    <text evidence="2">The sequence shown here is derived from an EMBL/GenBank/DDBJ whole genome shotgun (WGS) entry which is preliminary data.</text>
</comment>
<organism evidence="2 3">
    <name type="scientific">Corynebacterium variabile</name>
    <dbReference type="NCBI Taxonomy" id="1727"/>
    <lineage>
        <taxon>Bacteria</taxon>
        <taxon>Bacillati</taxon>
        <taxon>Actinomycetota</taxon>
        <taxon>Actinomycetes</taxon>
        <taxon>Mycobacteriales</taxon>
        <taxon>Corynebacteriaceae</taxon>
        <taxon>Corynebacterium</taxon>
    </lineage>
</organism>